<gene>
    <name evidence="2" type="ORF">KCMC57_34540</name>
</gene>
<feature type="compositionally biased region" description="Low complexity" evidence="1">
    <location>
        <begin position="1"/>
        <end position="21"/>
    </location>
</feature>
<protein>
    <submittedName>
        <fullName evidence="2">Uncharacterized protein</fullName>
    </submittedName>
</protein>
<name>A0AB33JWN3_9ACTN</name>
<sequence>MAAISSSDTDPSEPSASASSANRLSHTSSACSASRQMLVLANIEYYGFLLAPPRDDRRGLVPTRTIEDVRKVAANLGR</sequence>
<evidence type="ECO:0000313" key="2">
    <source>
        <dbReference type="EMBL" id="BFP47086.1"/>
    </source>
</evidence>
<accession>A0AB33JWN3</accession>
<proteinExistence type="predicted"/>
<evidence type="ECO:0000256" key="1">
    <source>
        <dbReference type="SAM" id="MobiDB-lite"/>
    </source>
</evidence>
<reference evidence="2" key="1">
    <citation type="submission" date="2024-07" db="EMBL/GenBank/DDBJ databases">
        <title>Complete genome sequences of cellulolytic bacteria, Kitasatospora sp. CMC57 and Streptomyces sp. CMC78, isolated from Japanese agricultural soil.</title>
        <authorList>
            <person name="Hashimoto T."/>
            <person name="Ito M."/>
            <person name="Iwamoto M."/>
            <person name="Fukahori D."/>
            <person name="Shoda T."/>
            <person name="Sakoda M."/>
            <person name="Morohoshi T."/>
            <person name="Mitsuboshi M."/>
            <person name="Nishizawa T."/>
        </authorList>
    </citation>
    <scope>NUCLEOTIDE SEQUENCE</scope>
    <source>
        <strain evidence="2">CMC57</strain>
    </source>
</reference>
<dbReference type="EMBL" id="AP035881">
    <property type="protein sequence ID" value="BFP47086.1"/>
    <property type="molecule type" value="Genomic_DNA"/>
</dbReference>
<dbReference type="AlphaFoldDB" id="A0AB33JWN3"/>
<organism evidence="2">
    <name type="scientific">Kitasatospora sp. CMC57</name>
    <dbReference type="NCBI Taxonomy" id="3231513"/>
    <lineage>
        <taxon>Bacteria</taxon>
        <taxon>Bacillati</taxon>
        <taxon>Actinomycetota</taxon>
        <taxon>Actinomycetes</taxon>
        <taxon>Kitasatosporales</taxon>
        <taxon>Streptomycetaceae</taxon>
        <taxon>Kitasatospora</taxon>
    </lineage>
</organism>
<feature type="region of interest" description="Disordered" evidence="1">
    <location>
        <begin position="1"/>
        <end position="27"/>
    </location>
</feature>